<dbReference type="Proteomes" id="UP000009235">
    <property type="component" value="Chromosome"/>
</dbReference>
<dbReference type="RefSeq" id="WP_013806499.1">
    <property type="nucleotide sequence ID" value="NC_015564.1"/>
</dbReference>
<protein>
    <recommendedName>
        <fullName evidence="3">DUF3046 domain-containing protein</fullName>
    </recommendedName>
</protein>
<dbReference type="EMBL" id="CP002786">
    <property type="protein sequence ID" value="AEF40150.1"/>
    <property type="molecule type" value="Genomic_DNA"/>
</dbReference>
<dbReference type="STRING" id="443218.AS9A_1701"/>
<evidence type="ECO:0000313" key="2">
    <source>
        <dbReference type="Proteomes" id="UP000009235"/>
    </source>
</evidence>
<dbReference type="Pfam" id="PF11248">
    <property type="entry name" value="DUF3046"/>
    <property type="match status" value="1"/>
</dbReference>
<dbReference type="HOGENOM" id="CLU_179041_0_0_11"/>
<evidence type="ECO:0000313" key="1">
    <source>
        <dbReference type="EMBL" id="AEF40150.1"/>
    </source>
</evidence>
<dbReference type="KEGG" id="asd:AS9A_1701"/>
<dbReference type="AlphaFoldDB" id="F6EKL4"/>
<organism evidence="1 2">
    <name type="scientific">Hoyosella subflava (strain DSM 45089 / JCM 17490 / NBRC 109087 / DQS3-9A1)</name>
    <name type="common">Amycolicicoccus subflavus</name>
    <dbReference type="NCBI Taxonomy" id="443218"/>
    <lineage>
        <taxon>Bacteria</taxon>
        <taxon>Bacillati</taxon>
        <taxon>Actinomycetota</taxon>
        <taxon>Actinomycetes</taxon>
        <taxon>Mycobacteriales</taxon>
        <taxon>Hoyosellaceae</taxon>
        <taxon>Hoyosella</taxon>
    </lineage>
</organism>
<evidence type="ECO:0008006" key="3">
    <source>
        <dbReference type="Google" id="ProtNLM"/>
    </source>
</evidence>
<dbReference type="InterPro" id="IPR021408">
    <property type="entry name" value="DUF3046"/>
</dbReference>
<proteinExistence type="predicted"/>
<keyword evidence="2" id="KW-1185">Reference proteome</keyword>
<dbReference type="OrthoDB" id="3215033at2"/>
<sequence>MRLTEFHDRVRAEFGPVLGDSVLRDHVLIAMGGVTATVALRQGKSLRDVWWALCDDFDIPRDRW</sequence>
<reference evidence="1 2" key="1">
    <citation type="journal article" date="2011" name="J. Bacteriol.">
        <title>Complete genome sequence of Amycolicicoccus subflavus DQS3-9A1T, an actinomycete isolated from crude oil-polluted soil.</title>
        <authorList>
            <person name="Cai M."/>
            <person name="Chen W.M."/>
            <person name="Nie Y."/>
            <person name="Chi C.Q."/>
            <person name="Wang Y.N."/>
            <person name="Tang Y.Q."/>
            <person name="Li G.Y."/>
            <person name="Wu X.L."/>
        </authorList>
    </citation>
    <scope>NUCLEOTIDE SEQUENCE [LARGE SCALE GENOMIC DNA]</scope>
    <source>
        <strain evidence="2">DSM 45089 / DQS3-9A1</strain>
    </source>
</reference>
<gene>
    <name evidence="1" type="ordered locus">AS9A_1701</name>
</gene>
<dbReference type="eggNOG" id="ENOG50339KE">
    <property type="taxonomic scope" value="Bacteria"/>
</dbReference>
<name>F6EKL4_HOYSD</name>
<accession>F6EKL4</accession>